<evidence type="ECO:0000259" key="2">
    <source>
        <dbReference type="Pfam" id="PF01425"/>
    </source>
</evidence>
<dbReference type="InterPro" id="IPR036928">
    <property type="entry name" value="AS_sf"/>
</dbReference>
<comment type="caution">
    <text evidence="3">The sequence shown here is derived from an EMBL/GenBank/DDBJ whole genome shotgun (WGS) entry which is preliminary data.</text>
</comment>
<protein>
    <submittedName>
        <fullName evidence="3">Amidase</fullName>
    </submittedName>
</protein>
<feature type="region of interest" description="Disordered" evidence="1">
    <location>
        <begin position="128"/>
        <end position="149"/>
    </location>
</feature>
<evidence type="ECO:0000313" key="3">
    <source>
        <dbReference type="EMBL" id="KPQ32232.1"/>
    </source>
</evidence>
<gene>
    <name evidence="3" type="ORF">HLUCCA11_21995</name>
</gene>
<dbReference type="AlphaFoldDB" id="A0A0P8BEV5"/>
<reference evidence="3 4" key="1">
    <citation type="submission" date="2015-09" db="EMBL/GenBank/DDBJ databases">
        <title>Identification and resolution of microdiversity through metagenomic sequencing of parallel consortia.</title>
        <authorList>
            <person name="Nelson W.C."/>
            <person name="Romine M.F."/>
            <person name="Lindemann S.R."/>
        </authorList>
    </citation>
    <scope>NUCLEOTIDE SEQUENCE [LARGE SCALE GENOMIC DNA]</scope>
    <source>
        <strain evidence="3">Ana</strain>
    </source>
</reference>
<dbReference type="InterPro" id="IPR023631">
    <property type="entry name" value="Amidase_dom"/>
</dbReference>
<dbReference type="SUPFAM" id="SSF75304">
    <property type="entry name" value="Amidase signature (AS) enzymes"/>
    <property type="match status" value="1"/>
</dbReference>
<dbReference type="PANTHER" id="PTHR11895">
    <property type="entry name" value="TRANSAMIDASE"/>
    <property type="match status" value="1"/>
</dbReference>
<dbReference type="EMBL" id="LJZR01000064">
    <property type="protein sequence ID" value="KPQ32232.1"/>
    <property type="molecule type" value="Genomic_DNA"/>
</dbReference>
<sequence>MIFIPTPTATQALHDIQQGGSVQTLLNQYLTQVTACEAKVKAWQCIDTDTALKQAKSQDCDGSEHSGALRGIPVGIKDIIATSDFPTEWGTPLHQGQQLGYDATVVEQLRRAGAIILGKTTTTEYASGRATHTTNPHNSKHTPGASSSGSAAAVAAGMVPLAVGTQTMGSILRPAAYCGILGFKPSFGAISRFGIMPVNWDLDHVGCFARSVEDLALLCSVLMVADRRDPDCWAQSFSPKVKTLSRPPSIGVIRGPFWQQMEPQAQSALLAQAKGLITAGAEVREIELPSEFTAYPSHIEALVASGLAVHHRQDLLAHPEQMSPQLKAIVEKARSLHPLAYAEARRATLSYDRYLNSLFSHIDAILTPVTAGPAPLGLENTGSPIFCALWTLCGFPAISIPAGTASNGLPLAVQLVGQAKNDAHLLGIADWIIQGAIFPAN</sequence>
<proteinExistence type="predicted"/>
<dbReference type="GO" id="GO:0003824">
    <property type="term" value="F:catalytic activity"/>
    <property type="evidence" value="ECO:0007669"/>
    <property type="project" value="InterPro"/>
</dbReference>
<evidence type="ECO:0000313" key="4">
    <source>
        <dbReference type="Proteomes" id="UP000050465"/>
    </source>
</evidence>
<dbReference type="PANTHER" id="PTHR11895:SF151">
    <property type="entry name" value="GLUTAMYL-TRNA(GLN) AMIDOTRANSFERASE SUBUNIT A"/>
    <property type="match status" value="1"/>
</dbReference>
<feature type="domain" description="Amidase" evidence="2">
    <location>
        <begin position="25"/>
        <end position="426"/>
    </location>
</feature>
<dbReference type="Pfam" id="PF01425">
    <property type="entry name" value="Amidase"/>
    <property type="match status" value="1"/>
</dbReference>
<dbReference type="STRING" id="1666911.HLUCCA11_21995"/>
<dbReference type="InterPro" id="IPR000120">
    <property type="entry name" value="Amidase"/>
</dbReference>
<accession>A0A0P8BEV5</accession>
<feature type="compositionally biased region" description="Polar residues" evidence="1">
    <location>
        <begin position="128"/>
        <end position="137"/>
    </location>
</feature>
<organism evidence="3 4">
    <name type="scientific">Phormidesmis priestleyi Ana</name>
    <dbReference type="NCBI Taxonomy" id="1666911"/>
    <lineage>
        <taxon>Bacteria</taxon>
        <taxon>Bacillati</taxon>
        <taxon>Cyanobacteriota</taxon>
        <taxon>Cyanophyceae</taxon>
        <taxon>Leptolyngbyales</taxon>
        <taxon>Leptolyngbyaceae</taxon>
        <taxon>Phormidesmis</taxon>
    </lineage>
</organism>
<name>A0A0P8BEV5_9CYAN</name>
<dbReference type="Proteomes" id="UP000050465">
    <property type="component" value="Unassembled WGS sequence"/>
</dbReference>
<evidence type="ECO:0000256" key="1">
    <source>
        <dbReference type="SAM" id="MobiDB-lite"/>
    </source>
</evidence>
<dbReference type="Gene3D" id="3.90.1300.10">
    <property type="entry name" value="Amidase signature (AS) domain"/>
    <property type="match status" value="1"/>
</dbReference>